<dbReference type="SUPFAM" id="SSF52266">
    <property type="entry name" value="SGNH hydrolase"/>
    <property type="match status" value="1"/>
</dbReference>
<dbReference type="InterPro" id="IPR039329">
    <property type="entry name" value="SIAE"/>
</dbReference>
<gene>
    <name evidence="3" type="ORF">SCF082_LOCUS40618</name>
</gene>
<evidence type="ECO:0000259" key="2">
    <source>
        <dbReference type="Pfam" id="PF03629"/>
    </source>
</evidence>
<name>A0ABP0QD16_9DINO</name>
<dbReference type="PANTHER" id="PTHR22901">
    <property type="entry name" value="SIALATE O-ACETYLESTERASE"/>
    <property type="match status" value="1"/>
</dbReference>
<dbReference type="PANTHER" id="PTHR22901:SF0">
    <property type="entry name" value="SIALATE O-ACETYLESTERASE"/>
    <property type="match status" value="1"/>
</dbReference>
<keyword evidence="1" id="KW-0378">Hydrolase</keyword>
<proteinExistence type="predicted"/>
<dbReference type="Gene3D" id="3.40.50.1110">
    <property type="entry name" value="SGNH hydrolase"/>
    <property type="match status" value="1"/>
</dbReference>
<comment type="caution">
    <text evidence="3">The sequence shown here is derived from an EMBL/GenBank/DDBJ whole genome shotgun (WGS) entry which is preliminary data.</text>
</comment>
<dbReference type="EMBL" id="CAXAMM010039347">
    <property type="protein sequence ID" value="CAK9085775.1"/>
    <property type="molecule type" value="Genomic_DNA"/>
</dbReference>
<dbReference type="InterPro" id="IPR005181">
    <property type="entry name" value="SASA"/>
</dbReference>
<dbReference type="Proteomes" id="UP001642464">
    <property type="component" value="Unassembled WGS sequence"/>
</dbReference>
<accession>A0ABP0QD16</accession>
<evidence type="ECO:0000256" key="1">
    <source>
        <dbReference type="ARBA" id="ARBA00022801"/>
    </source>
</evidence>
<reference evidence="3 4" key="1">
    <citation type="submission" date="2024-02" db="EMBL/GenBank/DDBJ databases">
        <authorList>
            <person name="Chen Y."/>
            <person name="Shah S."/>
            <person name="Dougan E. K."/>
            <person name="Thang M."/>
            <person name="Chan C."/>
        </authorList>
    </citation>
    <scope>NUCLEOTIDE SEQUENCE [LARGE SCALE GENOMIC DNA]</scope>
</reference>
<protein>
    <submittedName>
        <fullName evidence="3">Sialic acid-specific 9-O-acetylesterase</fullName>
    </submittedName>
</protein>
<organism evidence="3 4">
    <name type="scientific">Durusdinium trenchii</name>
    <dbReference type="NCBI Taxonomy" id="1381693"/>
    <lineage>
        <taxon>Eukaryota</taxon>
        <taxon>Sar</taxon>
        <taxon>Alveolata</taxon>
        <taxon>Dinophyceae</taxon>
        <taxon>Suessiales</taxon>
        <taxon>Symbiodiniaceae</taxon>
        <taxon>Durusdinium</taxon>
    </lineage>
</organism>
<evidence type="ECO:0000313" key="3">
    <source>
        <dbReference type="EMBL" id="CAK9085775.1"/>
    </source>
</evidence>
<keyword evidence="4" id="KW-1185">Reference proteome</keyword>
<evidence type="ECO:0000313" key="4">
    <source>
        <dbReference type="Proteomes" id="UP001642464"/>
    </source>
</evidence>
<sequence length="504" mass="56277">MSSLRFAPKIFDDNMVLQRNGCQIYGTLAGNTDVSALQIKVFDETLQQQEVIVPTSAPGQIVDAGTVYRDGVRVWIASFSVEQNFTHNYTIQLLENDVEISSLTGVRFGDVFLAVGQSNMEATIRYDFTYAELRDRVLLGDFNASDVHAITFNSDVGSGSSSRTDETQILMDRSSASGPWNNLEDMAKNNFDGFKQLSAVATHHALHLRYIQPDIPIGVVTSARGGSPVDEFMTRSTFDYTRDVMNIPFSRIENPTSTYYGLISPLKHMRFARVLYYQGEANMGFPGEFMLQLENLIKGYREDFRDPDLPFTLIQIIQDGVEKAVNNKMPRGRLVPQIIRERLDNVQVVNTVDLFEPFQKATGCSGSPSTACCFRNGDPAILESGSTCKANRDMCDDAGEDDDSFTNLMDPFGTWCTSDLGVNIFSGHEVHPRLKQIIGRRSAAVHLGKLAPRLESCEFDWTLMALRLRFETYGAALQWTPTQDRETASKEFQLCEADDNVPGS</sequence>
<dbReference type="InterPro" id="IPR036514">
    <property type="entry name" value="SGNH_hydro_sf"/>
</dbReference>
<feature type="domain" description="Sialate O-acetylesterase" evidence="2">
    <location>
        <begin position="110"/>
        <end position="354"/>
    </location>
</feature>
<dbReference type="Pfam" id="PF03629">
    <property type="entry name" value="SASA"/>
    <property type="match status" value="1"/>
</dbReference>